<sequence>MGRARRRRREACAVGWRVISLAAALRRRTGAAGAAGVAPAGCRRGARFARWAPSPVRPAGRSDALQVRGGQSARAASRSTPPHPPDIKTTILCRSNLIPCRASREMDLDVRNVH</sequence>
<proteinExistence type="predicted"/>
<dbReference type="Proteomes" id="UP000838756">
    <property type="component" value="Unassembled WGS sequence"/>
</dbReference>
<dbReference type="OrthoDB" id="6930423at2759"/>
<keyword evidence="3" id="KW-1185">Reference proteome</keyword>
<evidence type="ECO:0000313" key="3">
    <source>
        <dbReference type="Proteomes" id="UP000838756"/>
    </source>
</evidence>
<dbReference type="AlphaFoldDB" id="A0A8S4S9J1"/>
<gene>
    <name evidence="2" type="primary">jg2010</name>
    <name evidence="2" type="ORF">PAEG_LOCUS22411</name>
</gene>
<evidence type="ECO:0000313" key="2">
    <source>
        <dbReference type="EMBL" id="CAH2252378.1"/>
    </source>
</evidence>
<organism evidence="2 3">
    <name type="scientific">Pararge aegeria aegeria</name>
    <dbReference type="NCBI Taxonomy" id="348720"/>
    <lineage>
        <taxon>Eukaryota</taxon>
        <taxon>Metazoa</taxon>
        <taxon>Ecdysozoa</taxon>
        <taxon>Arthropoda</taxon>
        <taxon>Hexapoda</taxon>
        <taxon>Insecta</taxon>
        <taxon>Pterygota</taxon>
        <taxon>Neoptera</taxon>
        <taxon>Endopterygota</taxon>
        <taxon>Lepidoptera</taxon>
        <taxon>Glossata</taxon>
        <taxon>Ditrysia</taxon>
        <taxon>Papilionoidea</taxon>
        <taxon>Nymphalidae</taxon>
        <taxon>Satyrinae</taxon>
        <taxon>Satyrini</taxon>
        <taxon>Parargina</taxon>
        <taxon>Pararge</taxon>
    </lineage>
</organism>
<accession>A0A8S4S9J1</accession>
<feature type="region of interest" description="Disordered" evidence="1">
    <location>
        <begin position="53"/>
        <end position="89"/>
    </location>
</feature>
<name>A0A8S4S9J1_9NEOP</name>
<dbReference type="EMBL" id="CAKXAJ010026033">
    <property type="protein sequence ID" value="CAH2252378.1"/>
    <property type="molecule type" value="Genomic_DNA"/>
</dbReference>
<evidence type="ECO:0000256" key="1">
    <source>
        <dbReference type="SAM" id="MobiDB-lite"/>
    </source>
</evidence>
<reference evidence="2" key="1">
    <citation type="submission" date="2022-03" db="EMBL/GenBank/DDBJ databases">
        <authorList>
            <person name="Lindestad O."/>
        </authorList>
    </citation>
    <scope>NUCLEOTIDE SEQUENCE</scope>
</reference>
<comment type="caution">
    <text evidence="2">The sequence shown here is derived from an EMBL/GenBank/DDBJ whole genome shotgun (WGS) entry which is preliminary data.</text>
</comment>
<protein>
    <submittedName>
        <fullName evidence="2">Jg2010 protein</fullName>
    </submittedName>
</protein>